<evidence type="ECO:0000313" key="2">
    <source>
        <dbReference type="Proteomes" id="UP001629156"/>
    </source>
</evidence>
<dbReference type="PROSITE" id="PS51257">
    <property type="entry name" value="PROKAR_LIPOPROTEIN"/>
    <property type="match status" value="1"/>
</dbReference>
<reference evidence="1 2" key="1">
    <citation type="submission" date="2024-06" db="EMBL/GenBank/DDBJ databases">
        <authorList>
            <person name="Kaempfer P."/>
            <person name="Viver T."/>
        </authorList>
    </citation>
    <scope>NUCLEOTIDE SEQUENCE [LARGE SCALE GENOMIC DNA]</scope>
    <source>
        <strain evidence="1 2">ST-119</strain>
    </source>
</reference>
<organism evidence="1 2">
    <name type="scientific">Flavobacterium rhizosphaerae</name>
    <dbReference type="NCBI Taxonomy" id="3163298"/>
    <lineage>
        <taxon>Bacteria</taxon>
        <taxon>Pseudomonadati</taxon>
        <taxon>Bacteroidota</taxon>
        <taxon>Flavobacteriia</taxon>
        <taxon>Flavobacteriales</taxon>
        <taxon>Flavobacteriaceae</taxon>
        <taxon>Flavobacterium</taxon>
    </lineage>
</organism>
<sequence length="166" mass="19944">MKKINYILVILLFIVACNKQKYNNINTFIDHYDSYCFSEFTGYTIFIRDKTLFETVYVLSDYKFDTNNFYYVISKNNITNGIEILQWKNKHNKDISNKKAIDIIADYNDFNFPYLSVSNNGNFSINPFEINMKPYLLHLKKSINNETIKENSRIYKHYRGNWYLIQ</sequence>
<dbReference type="EMBL" id="JBELPZ010000018">
    <property type="protein sequence ID" value="MFL9845534.1"/>
    <property type="molecule type" value="Genomic_DNA"/>
</dbReference>
<evidence type="ECO:0008006" key="3">
    <source>
        <dbReference type="Google" id="ProtNLM"/>
    </source>
</evidence>
<protein>
    <recommendedName>
        <fullName evidence="3">Lipoprotein</fullName>
    </recommendedName>
</protein>
<name>A0ABW8YYZ9_9FLAO</name>
<comment type="caution">
    <text evidence="1">The sequence shown here is derived from an EMBL/GenBank/DDBJ whole genome shotgun (WGS) entry which is preliminary data.</text>
</comment>
<dbReference type="RefSeq" id="WP_408085818.1">
    <property type="nucleotide sequence ID" value="NZ_JBELPZ010000018.1"/>
</dbReference>
<accession>A0ABW8YYZ9</accession>
<evidence type="ECO:0000313" key="1">
    <source>
        <dbReference type="EMBL" id="MFL9845534.1"/>
    </source>
</evidence>
<dbReference type="Proteomes" id="UP001629156">
    <property type="component" value="Unassembled WGS sequence"/>
</dbReference>
<keyword evidence="2" id="KW-1185">Reference proteome</keyword>
<gene>
    <name evidence="1" type="ORF">ABS766_14000</name>
</gene>
<proteinExistence type="predicted"/>